<organism evidence="3 4">
    <name type="scientific">Corynebacterium pilbarense</name>
    <dbReference type="NCBI Taxonomy" id="1288393"/>
    <lineage>
        <taxon>Bacteria</taxon>
        <taxon>Bacillati</taxon>
        <taxon>Actinomycetota</taxon>
        <taxon>Actinomycetes</taxon>
        <taxon>Mycobacteriales</taxon>
        <taxon>Corynebacteriaceae</taxon>
        <taxon>Corynebacterium</taxon>
    </lineage>
</organism>
<dbReference type="Gene3D" id="2.40.10.10">
    <property type="entry name" value="Trypsin-like serine proteases"/>
    <property type="match status" value="1"/>
</dbReference>
<dbReference type="InterPro" id="IPR009003">
    <property type="entry name" value="Peptidase_S1_PA"/>
</dbReference>
<protein>
    <submittedName>
        <fullName evidence="3">S1 family peptidase</fullName>
    </submittedName>
</protein>
<dbReference type="AlphaFoldDB" id="A0A9Q4IFT4"/>
<evidence type="ECO:0000313" key="4">
    <source>
        <dbReference type="Proteomes" id="UP001071110"/>
    </source>
</evidence>
<evidence type="ECO:0000256" key="1">
    <source>
        <dbReference type="SAM" id="Phobius"/>
    </source>
</evidence>
<keyword evidence="4" id="KW-1185">Reference proteome</keyword>
<dbReference type="RefSeq" id="WP_269027027.1">
    <property type="nucleotide sequence ID" value="NZ_BAABDP010000005.1"/>
</dbReference>
<dbReference type="Proteomes" id="UP001071110">
    <property type="component" value="Unassembled WGS sequence"/>
</dbReference>
<evidence type="ECO:0000256" key="2">
    <source>
        <dbReference type="SAM" id="SignalP"/>
    </source>
</evidence>
<keyword evidence="1" id="KW-0812">Transmembrane</keyword>
<keyword evidence="1" id="KW-1133">Transmembrane helix</keyword>
<proteinExistence type="predicted"/>
<comment type="caution">
    <text evidence="3">The sequence shown here is derived from an EMBL/GenBank/DDBJ whole genome shotgun (WGS) entry which is preliminary data.</text>
</comment>
<sequence>MLRRICLSTSTALALAATPAYAVAAPVANDVAPTTGAASGATPVVAQGDLVDVVGKGRCTIAFNDRGQNVSYTAGHCGEKGDRAIVMGKGFRASGTFHPSSAMNADEGTANDWGVIRWADDVKLGENGITGDEVVAPSLMRSGDPVCVYGGTSKKTTCGSFAGAIGNNLYWDGPSGKPGDSGGPVWVEGKGFLSIYTGVSMAVGSKGEEARLNRSSVPDNGPQVSPEEEMELLAQAKRITTPVVHETAVPGGKPEQVKNGGSSDMSAVGITAVVLVALAGVLFALPQILGALPPQYREPALRIMQAWGS</sequence>
<accession>A0A9Q4IFT4</accession>
<name>A0A9Q4IFT4_9CORY</name>
<feature type="transmembrane region" description="Helical" evidence="1">
    <location>
        <begin position="267"/>
        <end position="292"/>
    </location>
</feature>
<reference evidence="3" key="1">
    <citation type="submission" date="2022-08" db="EMBL/GenBank/DDBJ databases">
        <title>Corynebacterium sp. nov., isolated from clinical breast specimens.</title>
        <authorList>
            <person name="Zhang T."/>
        </authorList>
    </citation>
    <scope>NUCLEOTIDE SEQUENCE</scope>
    <source>
        <strain evidence="3">CCUG 57942</strain>
    </source>
</reference>
<gene>
    <name evidence="3" type="ORF">NUW87_01890</name>
</gene>
<dbReference type="EMBL" id="JANRML010000002">
    <property type="protein sequence ID" value="MCZ2220124.1"/>
    <property type="molecule type" value="Genomic_DNA"/>
</dbReference>
<feature type="signal peptide" evidence="2">
    <location>
        <begin position="1"/>
        <end position="24"/>
    </location>
</feature>
<keyword evidence="1" id="KW-0472">Membrane</keyword>
<keyword evidence="2" id="KW-0732">Signal</keyword>
<dbReference type="SUPFAM" id="SSF50494">
    <property type="entry name" value="Trypsin-like serine proteases"/>
    <property type="match status" value="1"/>
</dbReference>
<evidence type="ECO:0000313" key="3">
    <source>
        <dbReference type="EMBL" id="MCZ2220124.1"/>
    </source>
</evidence>
<feature type="chain" id="PRO_5040245795" evidence="2">
    <location>
        <begin position="25"/>
        <end position="309"/>
    </location>
</feature>
<dbReference type="InterPro" id="IPR043504">
    <property type="entry name" value="Peptidase_S1_PA_chymotrypsin"/>
</dbReference>